<evidence type="ECO:0000313" key="4">
    <source>
        <dbReference type="Proteomes" id="UP000198558"/>
    </source>
</evidence>
<proteinExistence type="predicted"/>
<evidence type="ECO:0000259" key="2">
    <source>
        <dbReference type="PROSITE" id="PS51733"/>
    </source>
</evidence>
<dbReference type="InterPro" id="IPR004143">
    <property type="entry name" value="BPL_LPL_catalytic"/>
</dbReference>
<evidence type="ECO:0000256" key="1">
    <source>
        <dbReference type="ARBA" id="ARBA00022598"/>
    </source>
</evidence>
<keyword evidence="1 3" id="KW-0436">Ligase</keyword>
<reference evidence="4" key="1">
    <citation type="submission" date="2016-10" db="EMBL/GenBank/DDBJ databases">
        <authorList>
            <person name="Varghese N."/>
            <person name="Submissions S."/>
        </authorList>
    </citation>
    <scope>NUCLEOTIDE SEQUENCE [LARGE SCALE GENOMIC DNA]</scope>
    <source>
        <strain evidence="4">DSM 1551</strain>
    </source>
</reference>
<dbReference type="Proteomes" id="UP000198558">
    <property type="component" value="Unassembled WGS sequence"/>
</dbReference>
<dbReference type="NCBIfam" id="TIGR00121">
    <property type="entry name" value="birA_ligase"/>
    <property type="match status" value="1"/>
</dbReference>
<dbReference type="GO" id="GO:0004077">
    <property type="term" value="F:biotin--[biotin carboxyl-carrier protein] ligase activity"/>
    <property type="evidence" value="ECO:0007669"/>
    <property type="project" value="InterPro"/>
</dbReference>
<dbReference type="AlphaFoldDB" id="A0A1I0E6R8"/>
<dbReference type="SUPFAM" id="SSF55681">
    <property type="entry name" value="Class II aaRS and biotin synthetases"/>
    <property type="match status" value="1"/>
</dbReference>
<dbReference type="InterPro" id="IPR045864">
    <property type="entry name" value="aa-tRNA-synth_II/BPL/LPL"/>
</dbReference>
<dbReference type="Gene3D" id="3.30.930.10">
    <property type="entry name" value="Bira Bifunctional Protein, Domain 2"/>
    <property type="match status" value="1"/>
</dbReference>
<dbReference type="GO" id="GO:0005737">
    <property type="term" value="C:cytoplasm"/>
    <property type="evidence" value="ECO:0007669"/>
    <property type="project" value="TreeGrafter"/>
</dbReference>
<accession>A0A1I0E6R8</accession>
<dbReference type="InterPro" id="IPR004408">
    <property type="entry name" value="Biotin_CoA_COase_ligase"/>
</dbReference>
<dbReference type="PANTHER" id="PTHR12835:SF5">
    <property type="entry name" value="BIOTIN--PROTEIN LIGASE"/>
    <property type="match status" value="1"/>
</dbReference>
<sequence>MNYIELDEVDSTNNYVKRNLDRLPNYSVVKCNYQTAGRGRNGHIWKSKRGQDLLMSILVKDFKNPHDLHKMTQIAACSVIGLLDRYGIEAKIKWPNDVFVDDLKICGILVEAIYKDGLEGVVIGIGLNVNSISGEYTSMKMKLGQEYLIKPIMITILTYFKIYHNLYQQGCYDQILDYANNISYLKNKQVVFQDYGIVTFTKLNEDGTVDFIDSNYQQHNVLVNEISLHRE</sequence>
<dbReference type="EMBL" id="FOIN01000009">
    <property type="protein sequence ID" value="SET40336.1"/>
    <property type="molecule type" value="Genomic_DNA"/>
</dbReference>
<feature type="domain" description="BPL/LPL catalytic" evidence="2">
    <location>
        <begin position="1"/>
        <end position="168"/>
    </location>
</feature>
<dbReference type="PANTHER" id="PTHR12835">
    <property type="entry name" value="BIOTIN PROTEIN LIGASE"/>
    <property type="match status" value="1"/>
</dbReference>
<dbReference type="GO" id="GO:0009249">
    <property type="term" value="P:protein lipoylation"/>
    <property type="evidence" value="ECO:0007669"/>
    <property type="project" value="UniProtKB-ARBA"/>
</dbReference>
<dbReference type="OrthoDB" id="9807064at2"/>
<gene>
    <name evidence="3" type="ORF">SAMN04489758_10969</name>
</gene>
<name>A0A1I0E6R8_9FIRM</name>
<dbReference type="RefSeq" id="WP_092353371.1">
    <property type="nucleotide sequence ID" value="NZ_FOIN01000009.1"/>
</dbReference>
<protein>
    <submittedName>
        <fullName evidence="3">BirA family transcriptional regulator, biotin operon repressor / biotin-[acetyl-CoA-carboxylase] ligase</fullName>
    </submittedName>
</protein>
<dbReference type="GeneID" id="78288153"/>
<keyword evidence="4" id="KW-1185">Reference proteome</keyword>
<organism evidence="3 4">
    <name type="scientific">Thomasclavelia cocleata</name>
    <dbReference type="NCBI Taxonomy" id="69824"/>
    <lineage>
        <taxon>Bacteria</taxon>
        <taxon>Bacillati</taxon>
        <taxon>Bacillota</taxon>
        <taxon>Erysipelotrichia</taxon>
        <taxon>Erysipelotrichales</taxon>
        <taxon>Coprobacillaceae</taxon>
        <taxon>Thomasclavelia</taxon>
    </lineage>
</organism>
<dbReference type="Pfam" id="PF03099">
    <property type="entry name" value="BPL_LplA_LipB"/>
    <property type="match status" value="1"/>
</dbReference>
<dbReference type="PROSITE" id="PS51733">
    <property type="entry name" value="BPL_LPL_CATALYTIC"/>
    <property type="match status" value="1"/>
</dbReference>
<dbReference type="CDD" id="cd16442">
    <property type="entry name" value="BPL"/>
    <property type="match status" value="1"/>
</dbReference>
<evidence type="ECO:0000313" key="3">
    <source>
        <dbReference type="EMBL" id="SET40336.1"/>
    </source>
</evidence>
<dbReference type="GO" id="GO:0016740">
    <property type="term" value="F:transferase activity"/>
    <property type="evidence" value="ECO:0007669"/>
    <property type="project" value="UniProtKB-ARBA"/>
</dbReference>